<accession>T0Q174</accession>
<sequence>MDQAPPETSRPLWREEATQLLRLAVPVMATFILGYLPGVLSLIFVGHINHPDAKEYLAAASLSDMFFNVTGYSIGLGLASAMDTLASQAFGAGNVKRIGILLQTGSLVLFIVCVPIAVLNLSSTHVLLALDQPTNVAALAGPYSTCLVFGLPFLYAYELLKRALQAQNIAWPMLYSTLLANAVNAVVGYLLVYHTSVGYLGAAIGRASAMMSLPLSLLPYFHVTPGACDFWPGLHGRAAVRGVGEFLVVGTPGMLMMMFEWCSFEILALFAGVLPNAVVAIGANAVTVNIFSVVDWIYYGLNVSATVRVGNAIGGDDVPRARAATSAALATAAVLALCFASLLLATRWVIPNLFTNDRDVSALVASVAVVLVLFQVPQGVNQTMQGVLRGYGLQNYGAVINCVAYMGIGLPVAYLLAFTNAYGLQGLWMGMGIGFAFAGASSLLLLRFANIDGVIEKKQVQTLEERSRYVIVS</sequence>
<comment type="subcellular location">
    <subcellularLocation>
        <location evidence="1">Membrane</location>
        <topology evidence="1">Multi-pass membrane protein</topology>
    </subcellularLocation>
</comment>
<dbReference type="PANTHER" id="PTHR11206">
    <property type="entry name" value="MULTIDRUG RESISTANCE PROTEIN"/>
    <property type="match status" value="1"/>
</dbReference>
<dbReference type="GO" id="GO:0015297">
    <property type="term" value="F:antiporter activity"/>
    <property type="evidence" value="ECO:0007669"/>
    <property type="project" value="InterPro"/>
</dbReference>
<dbReference type="InterPro" id="IPR002528">
    <property type="entry name" value="MATE_fam"/>
</dbReference>
<comment type="similarity">
    <text evidence="2">Belongs to the multi antimicrobial extrusion (MATE) (TC 2.A.66.1) family.</text>
</comment>
<feature type="transmembrane region" description="Helical" evidence="6">
    <location>
        <begin position="20"/>
        <end position="45"/>
    </location>
</feature>
<dbReference type="RefSeq" id="XP_008614983.1">
    <property type="nucleotide sequence ID" value="XM_008616761.1"/>
</dbReference>
<dbReference type="GO" id="GO:0042910">
    <property type="term" value="F:xenobiotic transmembrane transporter activity"/>
    <property type="evidence" value="ECO:0007669"/>
    <property type="project" value="InterPro"/>
</dbReference>
<dbReference type="GO" id="GO:0016020">
    <property type="term" value="C:membrane"/>
    <property type="evidence" value="ECO:0007669"/>
    <property type="project" value="UniProtKB-SubCell"/>
</dbReference>
<gene>
    <name evidence="7" type="ORF">SDRG_10754</name>
</gene>
<dbReference type="Pfam" id="PF01554">
    <property type="entry name" value="MatE"/>
    <property type="match status" value="2"/>
</dbReference>
<dbReference type="AlphaFoldDB" id="T0Q174"/>
<organism evidence="7 8">
    <name type="scientific">Saprolegnia diclina (strain VS20)</name>
    <dbReference type="NCBI Taxonomy" id="1156394"/>
    <lineage>
        <taxon>Eukaryota</taxon>
        <taxon>Sar</taxon>
        <taxon>Stramenopiles</taxon>
        <taxon>Oomycota</taxon>
        <taxon>Saprolegniomycetes</taxon>
        <taxon>Saprolegniales</taxon>
        <taxon>Saprolegniaceae</taxon>
        <taxon>Saprolegnia</taxon>
    </lineage>
</organism>
<evidence type="ECO:0000256" key="1">
    <source>
        <dbReference type="ARBA" id="ARBA00004141"/>
    </source>
</evidence>
<protein>
    <recommendedName>
        <fullName evidence="9">MATE family multidrug resistance protein</fullName>
    </recommendedName>
</protein>
<dbReference type="CDD" id="cd13132">
    <property type="entry name" value="MATE_eukaryotic"/>
    <property type="match status" value="1"/>
</dbReference>
<reference evidence="7 8" key="1">
    <citation type="submission" date="2012-04" db="EMBL/GenBank/DDBJ databases">
        <title>The Genome Sequence of Saprolegnia declina VS20.</title>
        <authorList>
            <consortium name="The Broad Institute Genome Sequencing Platform"/>
            <person name="Russ C."/>
            <person name="Nusbaum C."/>
            <person name="Tyler B."/>
            <person name="van West P."/>
            <person name="Dieguez-Uribeondo J."/>
            <person name="de Bruijn I."/>
            <person name="Tripathy S."/>
            <person name="Jiang R."/>
            <person name="Young S.K."/>
            <person name="Zeng Q."/>
            <person name="Gargeya S."/>
            <person name="Fitzgerald M."/>
            <person name="Haas B."/>
            <person name="Abouelleil A."/>
            <person name="Alvarado L."/>
            <person name="Arachchi H.M."/>
            <person name="Berlin A."/>
            <person name="Chapman S.B."/>
            <person name="Goldberg J."/>
            <person name="Griggs A."/>
            <person name="Gujja S."/>
            <person name="Hansen M."/>
            <person name="Howarth C."/>
            <person name="Imamovic A."/>
            <person name="Larimer J."/>
            <person name="McCowen C."/>
            <person name="Montmayeur A."/>
            <person name="Murphy C."/>
            <person name="Neiman D."/>
            <person name="Pearson M."/>
            <person name="Priest M."/>
            <person name="Roberts A."/>
            <person name="Saif S."/>
            <person name="Shea T."/>
            <person name="Sisk P."/>
            <person name="Sykes S."/>
            <person name="Wortman J."/>
            <person name="Nusbaum C."/>
            <person name="Birren B."/>
        </authorList>
    </citation>
    <scope>NUCLEOTIDE SEQUENCE [LARGE SCALE GENOMIC DNA]</scope>
    <source>
        <strain evidence="7 8">VS20</strain>
    </source>
</reference>
<evidence type="ECO:0000313" key="7">
    <source>
        <dbReference type="EMBL" id="EQC31584.1"/>
    </source>
</evidence>
<dbReference type="GO" id="GO:1990961">
    <property type="term" value="P:xenobiotic detoxification by transmembrane export across the plasma membrane"/>
    <property type="evidence" value="ECO:0007669"/>
    <property type="project" value="InterPro"/>
</dbReference>
<dbReference type="STRING" id="1156394.T0Q174"/>
<feature type="transmembrane region" description="Helical" evidence="6">
    <location>
        <begin position="327"/>
        <end position="348"/>
    </location>
</feature>
<proteinExistence type="inferred from homology"/>
<keyword evidence="8" id="KW-1185">Reference proteome</keyword>
<name>T0Q174_SAPDV</name>
<feature type="transmembrane region" description="Helical" evidence="6">
    <location>
        <begin position="169"/>
        <end position="192"/>
    </location>
</feature>
<dbReference type="InterPro" id="IPR045069">
    <property type="entry name" value="MATE_euk"/>
</dbReference>
<keyword evidence="4 6" id="KW-1133">Transmembrane helix</keyword>
<evidence type="ECO:0000256" key="4">
    <source>
        <dbReference type="ARBA" id="ARBA00022989"/>
    </source>
</evidence>
<evidence type="ECO:0000256" key="5">
    <source>
        <dbReference type="ARBA" id="ARBA00023136"/>
    </source>
</evidence>
<evidence type="ECO:0000256" key="2">
    <source>
        <dbReference type="ARBA" id="ARBA00010199"/>
    </source>
</evidence>
<dbReference type="NCBIfam" id="TIGR00797">
    <property type="entry name" value="matE"/>
    <property type="match status" value="1"/>
</dbReference>
<feature type="transmembrane region" description="Helical" evidence="6">
    <location>
        <begin position="396"/>
        <end position="416"/>
    </location>
</feature>
<dbReference type="EMBL" id="JH767168">
    <property type="protein sequence ID" value="EQC31584.1"/>
    <property type="molecule type" value="Genomic_DNA"/>
</dbReference>
<evidence type="ECO:0000313" key="8">
    <source>
        <dbReference type="Proteomes" id="UP000030762"/>
    </source>
</evidence>
<dbReference type="Proteomes" id="UP000030762">
    <property type="component" value="Unassembled WGS sequence"/>
</dbReference>
<evidence type="ECO:0008006" key="9">
    <source>
        <dbReference type="Google" id="ProtNLM"/>
    </source>
</evidence>
<evidence type="ECO:0000256" key="6">
    <source>
        <dbReference type="SAM" id="Phobius"/>
    </source>
</evidence>
<feature type="transmembrane region" description="Helical" evidence="6">
    <location>
        <begin position="98"/>
        <end position="118"/>
    </location>
</feature>
<dbReference type="OrthoDB" id="2126698at2759"/>
<dbReference type="eggNOG" id="KOG1347">
    <property type="taxonomic scope" value="Eukaryota"/>
</dbReference>
<keyword evidence="5 6" id="KW-0472">Membrane</keyword>
<dbReference type="InParanoid" id="T0Q174"/>
<feature type="transmembrane region" description="Helical" evidence="6">
    <location>
        <begin position="65"/>
        <end position="86"/>
    </location>
</feature>
<feature type="transmembrane region" description="Helical" evidence="6">
    <location>
        <begin position="428"/>
        <end position="449"/>
    </location>
</feature>
<keyword evidence="3 6" id="KW-0812">Transmembrane</keyword>
<feature type="transmembrane region" description="Helical" evidence="6">
    <location>
        <begin position="266"/>
        <end position="290"/>
    </location>
</feature>
<dbReference type="GeneID" id="19951481"/>
<dbReference type="OMA" id="RACDATW"/>
<dbReference type="VEuPathDB" id="FungiDB:SDRG_10754"/>
<evidence type="ECO:0000256" key="3">
    <source>
        <dbReference type="ARBA" id="ARBA00022692"/>
    </source>
</evidence>
<feature type="transmembrane region" description="Helical" evidence="6">
    <location>
        <begin position="138"/>
        <end position="157"/>
    </location>
</feature>
<feature type="non-terminal residue" evidence="7">
    <location>
        <position position="1"/>
    </location>
</feature>
<feature type="transmembrane region" description="Helical" evidence="6">
    <location>
        <begin position="360"/>
        <end position="376"/>
    </location>
</feature>